<organism evidence="2 3">
    <name type="scientific">Streptomyces ureilyticus</name>
    <dbReference type="NCBI Taxonomy" id="1775131"/>
    <lineage>
        <taxon>Bacteria</taxon>
        <taxon>Bacillati</taxon>
        <taxon>Actinomycetota</taxon>
        <taxon>Actinomycetes</taxon>
        <taxon>Kitasatosporales</taxon>
        <taxon>Streptomycetaceae</taxon>
        <taxon>Streptomyces</taxon>
    </lineage>
</organism>
<evidence type="ECO:0000313" key="3">
    <source>
        <dbReference type="Proteomes" id="UP001518140"/>
    </source>
</evidence>
<comment type="caution">
    <text evidence="2">The sequence shown here is derived from an EMBL/GenBank/DDBJ whole genome shotgun (WGS) entry which is preliminary data.</text>
</comment>
<dbReference type="Gene3D" id="3.20.20.80">
    <property type="entry name" value="Glycosidases"/>
    <property type="match status" value="1"/>
</dbReference>
<evidence type="ECO:0000256" key="1">
    <source>
        <dbReference type="SAM" id="MobiDB-lite"/>
    </source>
</evidence>
<dbReference type="RefSeq" id="WP_165345582.1">
    <property type="nucleotide sequence ID" value="NZ_JAAKZX010000343.1"/>
</dbReference>
<keyword evidence="3" id="KW-1185">Reference proteome</keyword>
<accession>A0ABX0E4J1</accession>
<dbReference type="SUPFAM" id="SSF51445">
    <property type="entry name" value="(Trans)glycosidases"/>
    <property type="match status" value="1"/>
</dbReference>
<evidence type="ECO:0000313" key="2">
    <source>
        <dbReference type="EMBL" id="NGO49136.1"/>
    </source>
</evidence>
<gene>
    <name evidence="2" type="ORF">G6048_46070</name>
</gene>
<protein>
    <submittedName>
        <fullName evidence="2">Uncharacterized protein</fullName>
    </submittedName>
</protein>
<dbReference type="InterPro" id="IPR017853">
    <property type="entry name" value="GH"/>
</dbReference>
<sequence length="115" mass="12353">MYAADLGRHGERRLDPGPLDVEVQLDASQAGFDRHERRYGSSDAHGSGFTFVVNGERLFVRAMNWAPDDVFPSRITRERYRTGLTQAAEAGASVRLGEPGLVPPAPAGGITSGGQ</sequence>
<dbReference type="EMBL" id="JAAKZX010000343">
    <property type="protein sequence ID" value="NGO49136.1"/>
    <property type="molecule type" value="Genomic_DNA"/>
</dbReference>
<name>A0ABX0E4J1_9ACTN</name>
<reference evidence="2 3" key="1">
    <citation type="submission" date="2020-02" db="EMBL/GenBank/DDBJ databases">
        <title>Whole-genome analyses of novel actinobacteria.</title>
        <authorList>
            <person name="Sahin N."/>
            <person name="Tokatli A."/>
        </authorList>
    </citation>
    <scope>NUCLEOTIDE SEQUENCE [LARGE SCALE GENOMIC DNA]</scope>
    <source>
        <strain evidence="2 3">YC419</strain>
    </source>
</reference>
<proteinExistence type="predicted"/>
<dbReference type="Proteomes" id="UP001518140">
    <property type="component" value="Unassembled WGS sequence"/>
</dbReference>
<feature type="region of interest" description="Disordered" evidence="1">
    <location>
        <begin position="91"/>
        <end position="115"/>
    </location>
</feature>